<dbReference type="InterPro" id="IPR042089">
    <property type="entry name" value="Peptidase_M13_dom_2"/>
</dbReference>
<organism evidence="2 3">
    <name type="scientific">Henosepilachna vigintioctopunctata</name>
    <dbReference type="NCBI Taxonomy" id="420089"/>
    <lineage>
        <taxon>Eukaryota</taxon>
        <taxon>Metazoa</taxon>
        <taxon>Ecdysozoa</taxon>
        <taxon>Arthropoda</taxon>
        <taxon>Hexapoda</taxon>
        <taxon>Insecta</taxon>
        <taxon>Pterygota</taxon>
        <taxon>Neoptera</taxon>
        <taxon>Endopterygota</taxon>
        <taxon>Coleoptera</taxon>
        <taxon>Polyphaga</taxon>
        <taxon>Cucujiformia</taxon>
        <taxon>Coccinelloidea</taxon>
        <taxon>Coccinellidae</taxon>
        <taxon>Epilachninae</taxon>
        <taxon>Epilachnini</taxon>
        <taxon>Henosepilachna</taxon>
    </lineage>
</organism>
<comment type="caution">
    <text evidence="2">The sequence shown here is derived from an EMBL/GenBank/DDBJ whole genome shotgun (WGS) entry which is preliminary data.</text>
</comment>
<accession>A0AAW1TM20</accession>
<dbReference type="PANTHER" id="PTHR11733:SF167">
    <property type="entry name" value="FI17812P1-RELATED"/>
    <property type="match status" value="1"/>
</dbReference>
<reference evidence="2 3" key="1">
    <citation type="submission" date="2023-03" db="EMBL/GenBank/DDBJ databases">
        <title>Genome insight into feeding habits of ladybird beetles.</title>
        <authorList>
            <person name="Li H.-S."/>
            <person name="Huang Y.-H."/>
            <person name="Pang H."/>
        </authorList>
    </citation>
    <scope>NUCLEOTIDE SEQUENCE [LARGE SCALE GENOMIC DNA]</scope>
    <source>
        <strain evidence="2">SYSU_2023b</strain>
        <tissue evidence="2">Whole body</tissue>
    </source>
</reference>
<dbReference type="PANTHER" id="PTHR11733">
    <property type="entry name" value="ZINC METALLOPROTEASE FAMILY M13 NEPRILYSIN-RELATED"/>
    <property type="match status" value="1"/>
</dbReference>
<dbReference type="Proteomes" id="UP001431783">
    <property type="component" value="Unassembled WGS sequence"/>
</dbReference>
<dbReference type="InterPro" id="IPR000718">
    <property type="entry name" value="Peptidase_M13"/>
</dbReference>
<evidence type="ECO:0000256" key="1">
    <source>
        <dbReference type="SAM" id="Phobius"/>
    </source>
</evidence>
<keyword evidence="3" id="KW-1185">Reference proteome</keyword>
<evidence type="ECO:0000313" key="2">
    <source>
        <dbReference type="EMBL" id="KAK9869343.1"/>
    </source>
</evidence>
<dbReference type="Gene3D" id="3.40.390.10">
    <property type="entry name" value="Collagenase (Catalytic Domain)"/>
    <property type="match status" value="1"/>
</dbReference>
<dbReference type="EMBL" id="JARQZJ010000001">
    <property type="protein sequence ID" value="KAK9869343.1"/>
    <property type="molecule type" value="Genomic_DNA"/>
</dbReference>
<dbReference type="SUPFAM" id="SSF55486">
    <property type="entry name" value="Metalloproteases ('zincins'), catalytic domain"/>
    <property type="match status" value="1"/>
</dbReference>
<dbReference type="GO" id="GO:0005886">
    <property type="term" value="C:plasma membrane"/>
    <property type="evidence" value="ECO:0007669"/>
    <property type="project" value="TreeGrafter"/>
</dbReference>
<dbReference type="Gene3D" id="1.10.1380.10">
    <property type="entry name" value="Neutral endopeptidase , domain2"/>
    <property type="match status" value="1"/>
</dbReference>
<keyword evidence="1" id="KW-0472">Membrane</keyword>
<dbReference type="PROSITE" id="PS51885">
    <property type="entry name" value="NEPRILYSIN"/>
    <property type="match status" value="1"/>
</dbReference>
<sequence length="117" mass="13351">MPFNRARQENWWKRRTTLEKHLSCIALGMIFLAIILSICLIFYNQYGEPKGVCLTSSCVHAASEIMDRLNESVDPCEDFYSFACGGYIEKTRIPDDLQHINSFIEAGAKLVLQLGQF</sequence>
<keyword evidence="1" id="KW-0812">Transmembrane</keyword>
<keyword evidence="1" id="KW-1133">Transmembrane helix</keyword>
<dbReference type="GO" id="GO:0004222">
    <property type="term" value="F:metalloendopeptidase activity"/>
    <property type="evidence" value="ECO:0007669"/>
    <property type="project" value="InterPro"/>
</dbReference>
<evidence type="ECO:0000313" key="3">
    <source>
        <dbReference type="Proteomes" id="UP001431783"/>
    </source>
</evidence>
<gene>
    <name evidence="2" type="ORF">WA026_003100</name>
</gene>
<name>A0AAW1TM20_9CUCU</name>
<feature type="transmembrane region" description="Helical" evidence="1">
    <location>
        <begin position="21"/>
        <end position="43"/>
    </location>
</feature>
<protein>
    <recommendedName>
        <fullName evidence="4">Neprilysin</fullName>
    </recommendedName>
</protein>
<proteinExistence type="predicted"/>
<dbReference type="AlphaFoldDB" id="A0AAW1TM20"/>
<dbReference type="InterPro" id="IPR024079">
    <property type="entry name" value="MetalloPept_cat_dom_sf"/>
</dbReference>
<evidence type="ECO:0008006" key="4">
    <source>
        <dbReference type="Google" id="ProtNLM"/>
    </source>
</evidence>
<dbReference type="GO" id="GO:0016485">
    <property type="term" value="P:protein processing"/>
    <property type="evidence" value="ECO:0007669"/>
    <property type="project" value="TreeGrafter"/>
</dbReference>